<organism evidence="2">
    <name type="scientific">Thermodesulfobacterium geofontis</name>
    <dbReference type="NCBI Taxonomy" id="1295609"/>
    <lineage>
        <taxon>Bacteria</taxon>
        <taxon>Pseudomonadati</taxon>
        <taxon>Thermodesulfobacteriota</taxon>
        <taxon>Thermodesulfobacteria</taxon>
        <taxon>Thermodesulfobacteriales</taxon>
        <taxon>Thermodesulfobacteriaceae</taxon>
        <taxon>Thermodesulfobacterium</taxon>
    </lineage>
</organism>
<feature type="transmembrane region" description="Helical" evidence="1">
    <location>
        <begin position="17"/>
        <end position="39"/>
    </location>
</feature>
<keyword evidence="1" id="KW-1133">Transmembrane helix</keyword>
<dbReference type="AlphaFoldDB" id="A0A7V5XFL3"/>
<feature type="transmembrane region" description="Helical" evidence="1">
    <location>
        <begin position="51"/>
        <end position="69"/>
    </location>
</feature>
<evidence type="ECO:0000256" key="1">
    <source>
        <dbReference type="SAM" id="Phobius"/>
    </source>
</evidence>
<accession>A0A7V5XFL3</accession>
<proteinExistence type="predicted"/>
<reference evidence="2" key="1">
    <citation type="journal article" date="2020" name="mSystems">
        <title>Genome- and Community-Level Interaction Insights into Carbon Utilization and Element Cycling Functions of Hydrothermarchaeota in Hydrothermal Sediment.</title>
        <authorList>
            <person name="Zhou Z."/>
            <person name="Liu Y."/>
            <person name="Xu W."/>
            <person name="Pan J."/>
            <person name="Luo Z.H."/>
            <person name="Li M."/>
        </authorList>
    </citation>
    <scope>NUCLEOTIDE SEQUENCE [LARGE SCALE GENOMIC DNA]</scope>
    <source>
        <strain evidence="2">SpSt-106</strain>
    </source>
</reference>
<keyword evidence="1" id="KW-0472">Membrane</keyword>
<protein>
    <submittedName>
        <fullName evidence="2">Uncharacterized protein</fullName>
    </submittedName>
</protein>
<keyword evidence="1" id="KW-0812">Transmembrane</keyword>
<comment type="caution">
    <text evidence="2">The sequence shown here is derived from an EMBL/GenBank/DDBJ whole genome shotgun (WGS) entry which is preliminary data.</text>
</comment>
<dbReference type="EMBL" id="DRWR01000032">
    <property type="protein sequence ID" value="HHQ15566.1"/>
    <property type="molecule type" value="Genomic_DNA"/>
</dbReference>
<evidence type="ECO:0000313" key="2">
    <source>
        <dbReference type="EMBL" id="HHQ15566.1"/>
    </source>
</evidence>
<gene>
    <name evidence="2" type="ORF">ENM15_01945</name>
</gene>
<name>A0A7V5XFL3_9BACT</name>
<sequence>MAGEGKVKRLQELSPEIYLVLVTAGMPFLFLIGTTPNTIAYHLGQFTTIEFFKNGILMGIVFNVCYFNFSRYGLANTRNTNYSS</sequence>